<dbReference type="Pfam" id="PF13185">
    <property type="entry name" value="GAF_2"/>
    <property type="match status" value="1"/>
</dbReference>
<feature type="domain" description="GAF" evidence="2">
    <location>
        <begin position="18"/>
        <end position="164"/>
    </location>
</feature>
<organism evidence="4 5">
    <name type="scientific">Actinoplanes awajinensis subsp. mycoplanecinus</name>
    <dbReference type="NCBI Taxonomy" id="135947"/>
    <lineage>
        <taxon>Bacteria</taxon>
        <taxon>Bacillati</taxon>
        <taxon>Actinomycetota</taxon>
        <taxon>Actinomycetes</taxon>
        <taxon>Micromonosporales</taxon>
        <taxon>Micromonosporaceae</taxon>
        <taxon>Actinoplanes</taxon>
    </lineage>
</organism>
<feature type="domain" description="PPM-type phosphatase" evidence="3">
    <location>
        <begin position="360"/>
        <end position="572"/>
    </location>
</feature>
<dbReference type="Proteomes" id="UP000053244">
    <property type="component" value="Unassembled WGS sequence"/>
</dbReference>
<keyword evidence="5" id="KW-1185">Reference proteome</keyword>
<dbReference type="InterPro" id="IPR003018">
    <property type="entry name" value="GAF"/>
</dbReference>
<dbReference type="InterPro" id="IPR029016">
    <property type="entry name" value="GAF-like_dom_sf"/>
</dbReference>
<dbReference type="SUPFAM" id="SSF81606">
    <property type="entry name" value="PP2C-like"/>
    <property type="match status" value="1"/>
</dbReference>
<evidence type="ECO:0000259" key="2">
    <source>
        <dbReference type="SMART" id="SM00065"/>
    </source>
</evidence>
<dbReference type="EMBL" id="LLZH01000189">
    <property type="protein sequence ID" value="KUL31981.1"/>
    <property type="molecule type" value="Genomic_DNA"/>
</dbReference>
<evidence type="ECO:0000313" key="4">
    <source>
        <dbReference type="EMBL" id="KUL31981.1"/>
    </source>
</evidence>
<feature type="domain" description="GAF" evidence="2">
    <location>
        <begin position="192"/>
        <end position="342"/>
    </location>
</feature>
<gene>
    <name evidence="4" type="ORF">ADL15_20980</name>
</gene>
<evidence type="ECO:0000256" key="1">
    <source>
        <dbReference type="ARBA" id="ARBA00022801"/>
    </source>
</evidence>
<protein>
    <recommendedName>
        <fullName evidence="6">Stage II sporulation protein E</fullName>
    </recommendedName>
</protein>
<keyword evidence="1" id="KW-0378">Hydrolase</keyword>
<dbReference type="Gene3D" id="3.30.450.40">
    <property type="match status" value="2"/>
</dbReference>
<proteinExistence type="predicted"/>
<dbReference type="OrthoDB" id="118142at2"/>
<dbReference type="Gene3D" id="3.60.40.10">
    <property type="entry name" value="PPM-type phosphatase domain"/>
    <property type="match status" value="1"/>
</dbReference>
<evidence type="ECO:0000313" key="5">
    <source>
        <dbReference type="Proteomes" id="UP000053244"/>
    </source>
</evidence>
<dbReference type="PANTHER" id="PTHR43156">
    <property type="entry name" value="STAGE II SPORULATION PROTEIN E-RELATED"/>
    <property type="match status" value="1"/>
</dbReference>
<name>A0A101JS46_9ACTN</name>
<reference evidence="4 5" key="1">
    <citation type="submission" date="2015-10" db="EMBL/GenBank/DDBJ databases">
        <authorList>
            <person name="Gilbert D.G."/>
        </authorList>
    </citation>
    <scope>NUCLEOTIDE SEQUENCE [LARGE SCALE GENOMIC DNA]</scope>
    <source>
        <strain evidence="4 5">NRRL B-16712</strain>
    </source>
</reference>
<dbReference type="GO" id="GO:0016791">
    <property type="term" value="F:phosphatase activity"/>
    <property type="evidence" value="ECO:0007669"/>
    <property type="project" value="TreeGrafter"/>
</dbReference>
<sequence>MNAAARVTALHRTGLTASADPAFDRFAAMVRAALRVPIALVTLVEPDRQVFPGACGLGEPWQRQRHTPLSHSFCQHVVISGAPLVVEDARTDHRVAGNLAIDELNVVGYAGMPLTDQTGLVLGSLCAIDTAPRRWTAAELEMLADLAAACSDSLRLRIAGHDARRRADQTGAALDRVQLLLRASVALANTSTAEDIIGAVRDLVTGTLDPAYVGLSLVDADGRIELQSGRDLPPHLARQWRGYAGTATTPSALAAREGAVVLLPDLNAVLDRTPDAAGTFAEMGWQAAASVALPGAEAPIGALTFVWKRPYALDAAEQATLAALAGYVAQALQRAEHLSARENVATVLQKAMLTDLPGAAPYELAARYEPAARGEQVGGDWYDAVRLDRHLALVVGDVTGHDMRAAARMGQLRNMLRAFLTDRNEPPAALLRRLDAANQMLGRITATAVLGYLAPDGAGHRLLWSNAGHPVPLLLDATGVTALTGHDPMLGVLRELPRRSHSRHLAPGSTVLFYTDGLIETRDRLLDDREQDLAEALRHLGGAPLPELLDRLYTTFAGDDHEDDVAMLAVRTPFRP</sequence>
<evidence type="ECO:0008006" key="6">
    <source>
        <dbReference type="Google" id="ProtNLM"/>
    </source>
</evidence>
<accession>A0A101JS46</accession>
<comment type="caution">
    <text evidence="4">The sequence shown here is derived from an EMBL/GenBank/DDBJ whole genome shotgun (WGS) entry which is preliminary data.</text>
</comment>
<dbReference type="InterPro" id="IPR052016">
    <property type="entry name" value="Bact_Sigma-Reg"/>
</dbReference>
<dbReference type="InterPro" id="IPR036457">
    <property type="entry name" value="PPM-type-like_dom_sf"/>
</dbReference>
<dbReference type="SUPFAM" id="SSF55781">
    <property type="entry name" value="GAF domain-like"/>
    <property type="match status" value="2"/>
</dbReference>
<dbReference type="AlphaFoldDB" id="A0A101JS46"/>
<dbReference type="Pfam" id="PF01590">
    <property type="entry name" value="GAF"/>
    <property type="match status" value="1"/>
</dbReference>
<dbReference type="Pfam" id="PF07228">
    <property type="entry name" value="SpoIIE"/>
    <property type="match status" value="1"/>
</dbReference>
<dbReference type="RefSeq" id="WP_067693717.1">
    <property type="nucleotide sequence ID" value="NZ_LLZH01000189.1"/>
</dbReference>
<dbReference type="PANTHER" id="PTHR43156:SF2">
    <property type="entry name" value="STAGE II SPORULATION PROTEIN E"/>
    <property type="match status" value="1"/>
</dbReference>
<dbReference type="InterPro" id="IPR001932">
    <property type="entry name" value="PPM-type_phosphatase-like_dom"/>
</dbReference>
<dbReference type="SMART" id="SM00065">
    <property type="entry name" value="GAF"/>
    <property type="match status" value="2"/>
</dbReference>
<evidence type="ECO:0000259" key="3">
    <source>
        <dbReference type="SMART" id="SM00331"/>
    </source>
</evidence>
<dbReference type="SMART" id="SM00331">
    <property type="entry name" value="PP2C_SIG"/>
    <property type="match status" value="1"/>
</dbReference>